<dbReference type="PANTHER" id="PTHR30158">
    <property type="entry name" value="ACRA/E-RELATED COMPONENT OF DRUG EFFLUX TRANSPORTER"/>
    <property type="match status" value="1"/>
</dbReference>
<evidence type="ECO:0000256" key="1">
    <source>
        <dbReference type="ARBA" id="ARBA00004196"/>
    </source>
</evidence>
<feature type="domain" description="Multidrug resistance protein MdtA-like C-terminal permuted SH3" evidence="7">
    <location>
        <begin position="326"/>
        <end position="390"/>
    </location>
</feature>
<dbReference type="Gene3D" id="2.40.420.20">
    <property type="match status" value="1"/>
</dbReference>
<dbReference type="InterPro" id="IPR006143">
    <property type="entry name" value="RND_pump_MFP"/>
</dbReference>
<feature type="compositionally biased region" description="Low complexity" evidence="3">
    <location>
        <begin position="399"/>
        <end position="420"/>
    </location>
</feature>
<evidence type="ECO:0000259" key="6">
    <source>
        <dbReference type="Pfam" id="PF25944"/>
    </source>
</evidence>
<dbReference type="Pfam" id="PF25967">
    <property type="entry name" value="RND-MFP_C"/>
    <property type="match status" value="1"/>
</dbReference>
<dbReference type="Proteomes" id="UP000664731">
    <property type="component" value="Unassembled WGS sequence"/>
</dbReference>
<name>A0A939GVP5_9BURK</name>
<proteinExistence type="inferred from homology"/>
<evidence type="ECO:0000259" key="4">
    <source>
        <dbReference type="Pfam" id="PF25876"/>
    </source>
</evidence>
<dbReference type="Gene3D" id="2.40.30.170">
    <property type="match status" value="1"/>
</dbReference>
<dbReference type="InterPro" id="IPR058627">
    <property type="entry name" value="MdtA-like_C"/>
</dbReference>
<dbReference type="GO" id="GO:0046677">
    <property type="term" value="P:response to antibiotic"/>
    <property type="evidence" value="ECO:0007669"/>
    <property type="project" value="TreeGrafter"/>
</dbReference>
<sequence length="429" mass="45394">MSVFFPIPLGRSSSVQQKMNQWARVAALLGSLGVGLGLLTGCGPGSKDPANTTPQDIAQVGVVVLQPQDQALQTTLPGRVRAFQMAEVRPQVGGIIQKQLFTEGALVRQGQALYQIDATLLQANLSSAQAALAKAQASFERQQLQAQRSAQLVKIAAISAQQDEDTQAAARIAQAEVQAARASVQMAQTNLRYARIEAPIAGRISLSNVTPGALVTANQSTALTEVVQIDPMYVDFTQSTAQLLQLQRDWAAGRYEKLDASSMPIALQLEDGSAYPHVGKLQFSGLMVNPSMGTVTLRAVVPNPDGQLLPGMFAQAVLPTGMASGALLIPQQAVTRDATGRASVLVVQDREGQKIAVQRTVQLAQAVGNQWLVESGVQAGDMVVVEGFQRFKPGDRVDPQTMPAQRPAAAAVDPQAAAAALRSALERQP</sequence>
<comment type="similarity">
    <text evidence="2">Belongs to the membrane fusion protein (MFP) (TC 8.A.1) family.</text>
</comment>
<dbReference type="Gene3D" id="2.40.50.100">
    <property type="match status" value="1"/>
</dbReference>
<protein>
    <submittedName>
        <fullName evidence="8">Efflux RND transporter periplasmic adaptor subunit</fullName>
    </submittedName>
</protein>
<dbReference type="EMBL" id="JAFNME010000005">
    <property type="protein sequence ID" value="MBO1248949.1"/>
    <property type="molecule type" value="Genomic_DNA"/>
</dbReference>
<evidence type="ECO:0000313" key="8">
    <source>
        <dbReference type="EMBL" id="MBO1248949.1"/>
    </source>
</evidence>
<comment type="subcellular location">
    <subcellularLocation>
        <location evidence="1">Cell envelope</location>
    </subcellularLocation>
</comment>
<dbReference type="InterPro" id="IPR058624">
    <property type="entry name" value="MdtA-like_HH"/>
</dbReference>
<dbReference type="InterPro" id="IPR058626">
    <property type="entry name" value="MdtA-like_b-barrel"/>
</dbReference>
<dbReference type="GO" id="GO:0022857">
    <property type="term" value="F:transmembrane transporter activity"/>
    <property type="evidence" value="ECO:0007669"/>
    <property type="project" value="InterPro"/>
</dbReference>
<feature type="domain" description="Multidrug resistance protein MdtA-like barrel-sandwich hybrid" evidence="5">
    <location>
        <begin position="85"/>
        <end position="223"/>
    </location>
</feature>
<organism evidence="8 9">
    <name type="scientific">Comamonas denitrificans</name>
    <dbReference type="NCBI Taxonomy" id="117506"/>
    <lineage>
        <taxon>Bacteria</taxon>
        <taxon>Pseudomonadati</taxon>
        <taxon>Pseudomonadota</taxon>
        <taxon>Betaproteobacteria</taxon>
        <taxon>Burkholderiales</taxon>
        <taxon>Comamonadaceae</taxon>
        <taxon>Comamonas</taxon>
    </lineage>
</organism>
<dbReference type="AlphaFoldDB" id="A0A939GVP5"/>
<dbReference type="NCBIfam" id="TIGR01730">
    <property type="entry name" value="RND_mfp"/>
    <property type="match status" value="1"/>
</dbReference>
<dbReference type="GO" id="GO:0005886">
    <property type="term" value="C:plasma membrane"/>
    <property type="evidence" value="ECO:0007669"/>
    <property type="project" value="TreeGrafter"/>
</dbReference>
<evidence type="ECO:0000256" key="2">
    <source>
        <dbReference type="ARBA" id="ARBA00009477"/>
    </source>
</evidence>
<feature type="region of interest" description="Disordered" evidence="3">
    <location>
        <begin position="394"/>
        <end position="429"/>
    </location>
</feature>
<dbReference type="PANTHER" id="PTHR30158:SF3">
    <property type="entry name" value="MULTIDRUG EFFLUX PUMP SUBUNIT ACRA-RELATED"/>
    <property type="match status" value="1"/>
</dbReference>
<keyword evidence="9" id="KW-1185">Reference proteome</keyword>
<dbReference type="Pfam" id="PF25876">
    <property type="entry name" value="HH_MFP_RND"/>
    <property type="match status" value="1"/>
</dbReference>
<dbReference type="SUPFAM" id="SSF111369">
    <property type="entry name" value="HlyD-like secretion proteins"/>
    <property type="match status" value="1"/>
</dbReference>
<dbReference type="InterPro" id="IPR058625">
    <property type="entry name" value="MdtA-like_BSH"/>
</dbReference>
<reference evidence="8" key="1">
    <citation type="submission" date="2021-03" db="EMBL/GenBank/DDBJ databases">
        <title>Comamonas denitrificans.</title>
        <authorList>
            <person name="Finster K."/>
        </authorList>
    </citation>
    <scope>NUCLEOTIDE SEQUENCE</scope>
    <source>
        <strain evidence="8">MM2021_4</strain>
    </source>
</reference>
<feature type="domain" description="Multidrug resistance protein MdtA-like beta-barrel" evidence="6">
    <location>
        <begin position="231"/>
        <end position="318"/>
    </location>
</feature>
<dbReference type="FunFam" id="2.40.420.20:FF:000001">
    <property type="entry name" value="Efflux RND transporter periplasmic adaptor subunit"/>
    <property type="match status" value="1"/>
</dbReference>
<evidence type="ECO:0000259" key="7">
    <source>
        <dbReference type="Pfam" id="PF25967"/>
    </source>
</evidence>
<dbReference type="Gene3D" id="1.10.287.470">
    <property type="entry name" value="Helix hairpin bin"/>
    <property type="match status" value="1"/>
</dbReference>
<dbReference type="GO" id="GO:0030313">
    <property type="term" value="C:cell envelope"/>
    <property type="evidence" value="ECO:0007669"/>
    <property type="project" value="UniProtKB-SubCell"/>
</dbReference>
<comment type="caution">
    <text evidence="8">The sequence shown here is derived from an EMBL/GenBank/DDBJ whole genome shotgun (WGS) entry which is preliminary data.</text>
</comment>
<feature type="domain" description="Multidrug resistance protein MdtA-like alpha-helical hairpin" evidence="4">
    <location>
        <begin position="125"/>
        <end position="194"/>
    </location>
</feature>
<evidence type="ECO:0000259" key="5">
    <source>
        <dbReference type="Pfam" id="PF25917"/>
    </source>
</evidence>
<dbReference type="Pfam" id="PF25944">
    <property type="entry name" value="Beta-barrel_RND"/>
    <property type="match status" value="1"/>
</dbReference>
<dbReference type="Pfam" id="PF25917">
    <property type="entry name" value="BSH_RND"/>
    <property type="match status" value="1"/>
</dbReference>
<gene>
    <name evidence="8" type="ORF">J1777_03725</name>
</gene>
<accession>A0A939GVP5</accession>
<evidence type="ECO:0000256" key="3">
    <source>
        <dbReference type="SAM" id="MobiDB-lite"/>
    </source>
</evidence>
<evidence type="ECO:0000313" key="9">
    <source>
        <dbReference type="Proteomes" id="UP000664731"/>
    </source>
</evidence>